<feature type="region of interest" description="Disordered" evidence="1">
    <location>
        <begin position="217"/>
        <end position="240"/>
    </location>
</feature>
<reference evidence="2 3" key="1">
    <citation type="submission" date="2017-11" db="EMBL/GenBank/DDBJ databases">
        <title>De novo assembly and phasing of dikaryotic genomes from two isolates of Puccinia coronata f. sp. avenae, the causal agent of oat crown rust.</title>
        <authorList>
            <person name="Miller M.E."/>
            <person name="Zhang Y."/>
            <person name="Omidvar V."/>
            <person name="Sperschneider J."/>
            <person name="Schwessinger B."/>
            <person name="Raley C."/>
            <person name="Palmer J.M."/>
            <person name="Garnica D."/>
            <person name="Upadhyaya N."/>
            <person name="Rathjen J."/>
            <person name="Taylor J.M."/>
            <person name="Park R.F."/>
            <person name="Dodds P.N."/>
            <person name="Hirsch C.D."/>
            <person name="Kianian S.F."/>
            <person name="Figueroa M."/>
        </authorList>
    </citation>
    <scope>NUCLEOTIDE SEQUENCE [LARGE SCALE GENOMIC DNA]</scope>
    <source>
        <strain evidence="2">12NC29</strain>
    </source>
</reference>
<keyword evidence="3" id="KW-1185">Reference proteome</keyword>
<accession>A0A2N5TU38</accession>
<name>A0A2N5TU38_9BASI</name>
<dbReference type="EMBL" id="PGCJ01000424">
    <property type="protein sequence ID" value="PLW29015.1"/>
    <property type="molecule type" value="Genomic_DNA"/>
</dbReference>
<feature type="compositionally biased region" description="Low complexity" evidence="1">
    <location>
        <begin position="217"/>
        <end position="226"/>
    </location>
</feature>
<proteinExistence type="predicted"/>
<dbReference type="AlphaFoldDB" id="A0A2N5TU38"/>
<sequence>MCFRITCYISSAQSLLTRTLSTLLENSHNPLCRSLILRWLAVLDLPCLASTLITTIPLVSLFFTPNRSEPLFHIAPRSPVYTRNCRYRLFDPPPPTVATAGPRVMRILRHLPWLFVPLVSAIFRGQPSVPHSGDCTKPQLHTIYVGGPCDVDDCTGWITNKTGVVLCQNQYYPLANACSEQQGVDKKNPVKPRLHAVLPGGDVTAAGDLVQACTSSPRRYSSASRPRPAPACQGIAPRRAGTSSYPHGEELFLAEQVKACTGLPRNNSSASWYKLLLGGLVQPCTSSARSHFSASRHKPLAGDNDVAPR</sequence>
<comment type="caution">
    <text evidence="2">The sequence shown here is derived from an EMBL/GenBank/DDBJ whole genome shotgun (WGS) entry which is preliminary data.</text>
</comment>
<evidence type="ECO:0000313" key="3">
    <source>
        <dbReference type="Proteomes" id="UP000235388"/>
    </source>
</evidence>
<protein>
    <submittedName>
        <fullName evidence="2">Uncharacterized protein</fullName>
    </submittedName>
</protein>
<organism evidence="2 3">
    <name type="scientific">Puccinia coronata f. sp. avenae</name>
    <dbReference type="NCBI Taxonomy" id="200324"/>
    <lineage>
        <taxon>Eukaryota</taxon>
        <taxon>Fungi</taxon>
        <taxon>Dikarya</taxon>
        <taxon>Basidiomycota</taxon>
        <taxon>Pucciniomycotina</taxon>
        <taxon>Pucciniomycetes</taxon>
        <taxon>Pucciniales</taxon>
        <taxon>Pucciniaceae</taxon>
        <taxon>Puccinia</taxon>
    </lineage>
</organism>
<evidence type="ECO:0000256" key="1">
    <source>
        <dbReference type="SAM" id="MobiDB-lite"/>
    </source>
</evidence>
<dbReference type="Proteomes" id="UP000235388">
    <property type="component" value="Unassembled WGS sequence"/>
</dbReference>
<gene>
    <name evidence="2" type="ORF">PCANC_24928</name>
</gene>
<evidence type="ECO:0000313" key="2">
    <source>
        <dbReference type="EMBL" id="PLW29015.1"/>
    </source>
</evidence>